<dbReference type="Proteomes" id="UP000009315">
    <property type="component" value="Unassembled WGS sequence"/>
</dbReference>
<feature type="region of interest" description="Disordered" evidence="1">
    <location>
        <begin position="227"/>
        <end position="319"/>
    </location>
</feature>
<sequence>MRKSKKFIGMPVISLAEGQQMGTVKGLVVDPQQQKVAALIIEQKGWFSEQKFAPYGKVRSVGADAITIDQSAAIEKGTSLPEILKLYKDKVAVIGCKVVAENGCQLGEVDEYYVEETGGSIVGLEISANLLNSIIKGKSFLDISFVKTIGKHLVVTSNHALENMVKIDGGLSETVKHIKDSTSYLWESTLQKTKELGSKTKDELESKTKEFTGLTKDLGESLLEKVKRKHTEDAEQKETVPVTTDQTVEAAQPPPAAAPPEDICRSAAPVADQVTVVDLPPEALVREEPPADEPAEPAEVPPAAAAAKEDPPAAEDTNK</sequence>
<dbReference type="eggNOG" id="COG3881">
    <property type="taxonomic scope" value="Bacteria"/>
</dbReference>
<dbReference type="OrthoDB" id="53812at2"/>
<dbReference type="RefSeq" id="WP_008412139.1">
    <property type="nucleotide sequence ID" value="NZ_CAOS01000011.1"/>
</dbReference>
<evidence type="ECO:0000256" key="1">
    <source>
        <dbReference type="SAM" id="MobiDB-lite"/>
    </source>
</evidence>
<dbReference type="Gene3D" id="2.30.30.240">
    <property type="entry name" value="PRC-barrel domain"/>
    <property type="match status" value="2"/>
</dbReference>
<dbReference type="InterPro" id="IPR011033">
    <property type="entry name" value="PRC_barrel-like_sf"/>
</dbReference>
<protein>
    <submittedName>
        <fullName evidence="3">PRC-barrel domain protein</fullName>
    </submittedName>
</protein>
<dbReference type="STRING" id="1121428.DESHY_40170"/>
<dbReference type="EMBL" id="CAOS01000011">
    <property type="protein sequence ID" value="CCO08620.1"/>
    <property type="molecule type" value="Genomic_DNA"/>
</dbReference>
<dbReference type="SUPFAM" id="SSF50346">
    <property type="entry name" value="PRC-barrel domain"/>
    <property type="match status" value="2"/>
</dbReference>
<dbReference type="AlphaFoldDB" id="K8DZW2"/>
<proteinExistence type="predicted"/>
<gene>
    <name evidence="3" type="ORF">DESHY_40170</name>
</gene>
<reference evidence="3 4" key="1">
    <citation type="journal article" date="2013" name="Genome Announc.">
        <title>Genome Sequence of the Sulfate-Reducing Bacterium Desulfotomaculum hydrothermale Lam5(T).</title>
        <authorList>
            <person name="Amin O."/>
            <person name="Fardeau M.L."/>
            <person name="Valette O."/>
            <person name="Hirschler-Rea A."/>
            <person name="Barbe V."/>
            <person name="Medigue C."/>
            <person name="Vacherie B."/>
            <person name="Ollivier B."/>
            <person name="Bertin P.N."/>
            <person name="Dolla A."/>
        </authorList>
    </citation>
    <scope>NUCLEOTIDE SEQUENCE [LARGE SCALE GENOMIC DNA]</scope>
    <source>
        <strain evidence="4">Lam5 / DSM 18033</strain>
    </source>
</reference>
<comment type="caution">
    <text evidence="3">The sequence shown here is derived from an EMBL/GenBank/DDBJ whole genome shotgun (WGS) entry which is preliminary data.</text>
</comment>
<dbReference type="Pfam" id="PF05239">
    <property type="entry name" value="PRC"/>
    <property type="match status" value="2"/>
</dbReference>
<accession>K8DZW2</accession>
<feature type="compositionally biased region" description="Low complexity" evidence="1">
    <location>
        <begin position="297"/>
        <end position="306"/>
    </location>
</feature>
<organism evidence="3 4">
    <name type="scientific">Desulforamulus hydrothermalis Lam5 = DSM 18033</name>
    <dbReference type="NCBI Taxonomy" id="1121428"/>
    <lineage>
        <taxon>Bacteria</taxon>
        <taxon>Bacillati</taxon>
        <taxon>Bacillota</taxon>
        <taxon>Clostridia</taxon>
        <taxon>Eubacteriales</taxon>
        <taxon>Peptococcaceae</taxon>
        <taxon>Desulforamulus</taxon>
    </lineage>
</organism>
<evidence type="ECO:0000259" key="2">
    <source>
        <dbReference type="Pfam" id="PF05239"/>
    </source>
</evidence>
<feature type="compositionally biased region" description="Basic and acidic residues" evidence="1">
    <location>
        <begin position="307"/>
        <end position="319"/>
    </location>
</feature>
<keyword evidence="4" id="KW-1185">Reference proteome</keyword>
<name>K8DZW2_9FIRM</name>
<evidence type="ECO:0000313" key="3">
    <source>
        <dbReference type="EMBL" id="CCO08620.1"/>
    </source>
</evidence>
<feature type="domain" description="PRC-barrel" evidence="2">
    <location>
        <begin position="5"/>
        <end position="71"/>
    </location>
</feature>
<feature type="domain" description="PRC-barrel" evidence="2">
    <location>
        <begin position="93"/>
        <end position="159"/>
    </location>
</feature>
<feature type="compositionally biased region" description="Basic and acidic residues" evidence="1">
    <location>
        <begin position="227"/>
        <end position="238"/>
    </location>
</feature>
<evidence type="ECO:0000313" key="4">
    <source>
        <dbReference type="Proteomes" id="UP000009315"/>
    </source>
</evidence>
<dbReference type="InterPro" id="IPR027275">
    <property type="entry name" value="PRC-brl_dom"/>
</dbReference>